<keyword evidence="11" id="KW-1185">Reference proteome</keyword>
<feature type="transmembrane region" description="Helical" evidence="8">
    <location>
        <begin position="295"/>
        <end position="318"/>
    </location>
</feature>
<comment type="subcellular location">
    <subcellularLocation>
        <location evidence="1">Cell membrane</location>
        <topology evidence="1">Multi-pass membrane protein</topology>
    </subcellularLocation>
</comment>
<reference evidence="10 11" key="1">
    <citation type="journal article" date="2019" name="Int. J. Syst. Evol. Microbiol.">
        <title>The Global Catalogue of Microorganisms (GCM) 10K type strain sequencing project: providing services to taxonomists for standard genome sequencing and annotation.</title>
        <authorList>
            <consortium name="The Broad Institute Genomics Platform"/>
            <consortium name="The Broad Institute Genome Sequencing Center for Infectious Disease"/>
            <person name="Wu L."/>
            <person name="Ma J."/>
        </authorList>
    </citation>
    <scope>NUCLEOTIDE SEQUENCE [LARGE SCALE GENOMIC DNA]</scope>
    <source>
        <strain evidence="10 11">JCM 3380</strain>
    </source>
</reference>
<protein>
    <submittedName>
        <fullName evidence="10">Multidrug effflux MFS transporter</fullName>
    </submittedName>
</protein>
<feature type="transmembrane region" description="Helical" evidence="8">
    <location>
        <begin position="266"/>
        <end position="289"/>
    </location>
</feature>
<dbReference type="CDD" id="cd17320">
    <property type="entry name" value="MFS_MdfA_MDR_like"/>
    <property type="match status" value="1"/>
</dbReference>
<dbReference type="PANTHER" id="PTHR23502:SF132">
    <property type="entry name" value="POLYAMINE TRANSPORTER 2-RELATED"/>
    <property type="match status" value="1"/>
</dbReference>
<dbReference type="InterPro" id="IPR005829">
    <property type="entry name" value="Sugar_transporter_CS"/>
</dbReference>
<feature type="transmembrane region" description="Helical" evidence="8">
    <location>
        <begin position="236"/>
        <end position="254"/>
    </location>
</feature>
<feature type="transmembrane region" description="Helical" evidence="8">
    <location>
        <begin position="201"/>
        <end position="230"/>
    </location>
</feature>
<feature type="transmembrane region" description="Helical" evidence="8">
    <location>
        <begin position="64"/>
        <end position="82"/>
    </location>
</feature>
<dbReference type="EMBL" id="BAAABU010000005">
    <property type="protein sequence ID" value="GAA0230197.1"/>
    <property type="molecule type" value="Genomic_DNA"/>
</dbReference>
<feature type="transmembrane region" description="Helical" evidence="8">
    <location>
        <begin position="33"/>
        <end position="52"/>
    </location>
</feature>
<dbReference type="PROSITE" id="PS50850">
    <property type="entry name" value="MFS"/>
    <property type="match status" value="1"/>
</dbReference>
<dbReference type="NCBIfam" id="TIGR00710">
    <property type="entry name" value="efflux_Bcr_CflA"/>
    <property type="match status" value="1"/>
</dbReference>
<feature type="domain" description="Major facilitator superfamily (MFS) profile" evidence="9">
    <location>
        <begin position="1"/>
        <end position="381"/>
    </location>
</feature>
<evidence type="ECO:0000256" key="2">
    <source>
        <dbReference type="ARBA" id="ARBA00006236"/>
    </source>
</evidence>
<comment type="caution">
    <text evidence="10">The sequence shown here is derived from an EMBL/GenBank/DDBJ whole genome shotgun (WGS) entry which is preliminary data.</text>
</comment>
<keyword evidence="5 8" id="KW-0812">Transmembrane</keyword>
<evidence type="ECO:0000259" key="9">
    <source>
        <dbReference type="PROSITE" id="PS50850"/>
    </source>
</evidence>
<evidence type="ECO:0000256" key="7">
    <source>
        <dbReference type="ARBA" id="ARBA00023136"/>
    </source>
</evidence>
<evidence type="ECO:0000256" key="5">
    <source>
        <dbReference type="ARBA" id="ARBA00022692"/>
    </source>
</evidence>
<accession>A0ABN0TU53</accession>
<evidence type="ECO:0000256" key="8">
    <source>
        <dbReference type="SAM" id="Phobius"/>
    </source>
</evidence>
<evidence type="ECO:0000256" key="1">
    <source>
        <dbReference type="ARBA" id="ARBA00004651"/>
    </source>
</evidence>
<sequence>MGALCLLGPLSIDTHLPAFPAIAEEFGAGQSEVQWSLATFIIGMSIGQLVVGTLSDSWGRRRPLLFGVALYAVVSLVCAAAPSAGALAALRLVQGFSVASGFVVALAIARDRFEGLAMARFMSLLMLTNGLGPVLAPVLGGQLLRVMTWRGTFVVLALVAVVLFAVLAFALPETLPPEKRRPTQWRPTVRVFGALLADRAFLGYALASALALGALFGYVAGASFVLQGVFGLSPQGFSLVFAANAVAIFVAGLLNTALTGRVVPKALLRLGLAMGAVGGLGLVATGLFGGGLVAFLVPLFVVTTSVGVLTPNAATLAMARHAEAAGSASAVLGVTRFVVAGLMAPLVGVSGSASTGPMIAVMACSTTLALVVGVVLTKGDAGITREAAVA</sequence>
<keyword evidence="3" id="KW-0813">Transport</keyword>
<keyword evidence="4" id="KW-1003">Cell membrane</keyword>
<dbReference type="InterPro" id="IPR004812">
    <property type="entry name" value="Efflux_drug-R_Bcr/CmlA"/>
</dbReference>
<feature type="transmembrane region" description="Helical" evidence="8">
    <location>
        <begin position="121"/>
        <end position="139"/>
    </location>
</feature>
<evidence type="ECO:0000313" key="11">
    <source>
        <dbReference type="Proteomes" id="UP001500416"/>
    </source>
</evidence>
<comment type="similarity">
    <text evidence="2">Belongs to the major facilitator superfamily. Bcr/CmlA family.</text>
</comment>
<dbReference type="Gene3D" id="1.20.1720.10">
    <property type="entry name" value="Multidrug resistance protein D"/>
    <property type="match status" value="1"/>
</dbReference>
<gene>
    <name evidence="10" type="ORF">GCM10010492_30890</name>
</gene>
<feature type="transmembrane region" description="Helical" evidence="8">
    <location>
        <begin position="330"/>
        <end position="349"/>
    </location>
</feature>
<evidence type="ECO:0000256" key="3">
    <source>
        <dbReference type="ARBA" id="ARBA00022448"/>
    </source>
</evidence>
<evidence type="ECO:0000256" key="4">
    <source>
        <dbReference type="ARBA" id="ARBA00022475"/>
    </source>
</evidence>
<name>A0ABN0TU53_9PSEU</name>
<dbReference type="InterPro" id="IPR020846">
    <property type="entry name" value="MFS_dom"/>
</dbReference>
<feature type="transmembrane region" description="Helical" evidence="8">
    <location>
        <begin position="151"/>
        <end position="171"/>
    </location>
</feature>
<dbReference type="PROSITE" id="PS00216">
    <property type="entry name" value="SUGAR_TRANSPORT_1"/>
    <property type="match status" value="1"/>
</dbReference>
<dbReference type="InterPro" id="IPR036259">
    <property type="entry name" value="MFS_trans_sf"/>
</dbReference>
<dbReference type="SUPFAM" id="SSF103473">
    <property type="entry name" value="MFS general substrate transporter"/>
    <property type="match status" value="1"/>
</dbReference>
<evidence type="ECO:0000256" key="6">
    <source>
        <dbReference type="ARBA" id="ARBA00022989"/>
    </source>
</evidence>
<keyword evidence="6 8" id="KW-1133">Transmembrane helix</keyword>
<keyword evidence="7 8" id="KW-0472">Membrane</keyword>
<feature type="transmembrane region" description="Helical" evidence="8">
    <location>
        <begin position="355"/>
        <end position="376"/>
    </location>
</feature>
<dbReference type="PANTHER" id="PTHR23502">
    <property type="entry name" value="MAJOR FACILITATOR SUPERFAMILY"/>
    <property type="match status" value="1"/>
</dbReference>
<proteinExistence type="inferred from homology"/>
<organism evidence="10 11">
    <name type="scientific">Saccharothrix mutabilis subsp. mutabilis</name>
    <dbReference type="NCBI Taxonomy" id="66855"/>
    <lineage>
        <taxon>Bacteria</taxon>
        <taxon>Bacillati</taxon>
        <taxon>Actinomycetota</taxon>
        <taxon>Actinomycetes</taxon>
        <taxon>Pseudonocardiales</taxon>
        <taxon>Pseudonocardiaceae</taxon>
        <taxon>Saccharothrix</taxon>
    </lineage>
</organism>
<feature type="transmembrane region" description="Helical" evidence="8">
    <location>
        <begin position="88"/>
        <end position="109"/>
    </location>
</feature>
<dbReference type="Proteomes" id="UP001500416">
    <property type="component" value="Unassembled WGS sequence"/>
</dbReference>
<dbReference type="Pfam" id="PF07690">
    <property type="entry name" value="MFS_1"/>
    <property type="match status" value="1"/>
</dbReference>
<evidence type="ECO:0000313" key="10">
    <source>
        <dbReference type="EMBL" id="GAA0230197.1"/>
    </source>
</evidence>
<dbReference type="InterPro" id="IPR011701">
    <property type="entry name" value="MFS"/>
</dbReference>